<feature type="domain" description="Glycosyltransferase RgtA/B/C/D-like" evidence="9">
    <location>
        <begin position="69"/>
        <end position="229"/>
    </location>
</feature>
<keyword evidence="2" id="KW-1003">Cell membrane</keyword>
<evidence type="ECO:0000256" key="7">
    <source>
        <dbReference type="ARBA" id="ARBA00023136"/>
    </source>
</evidence>
<dbReference type="STRING" id="860235.AOZ06_18220"/>
<evidence type="ECO:0000313" key="12">
    <source>
        <dbReference type="Proteomes" id="UP000063699"/>
    </source>
</evidence>
<feature type="transmembrane region" description="Helical" evidence="8">
    <location>
        <begin position="192"/>
        <end position="209"/>
    </location>
</feature>
<evidence type="ECO:0000256" key="4">
    <source>
        <dbReference type="ARBA" id="ARBA00022679"/>
    </source>
</evidence>
<evidence type="ECO:0000256" key="3">
    <source>
        <dbReference type="ARBA" id="ARBA00022676"/>
    </source>
</evidence>
<evidence type="ECO:0000259" key="9">
    <source>
        <dbReference type="Pfam" id="PF13231"/>
    </source>
</evidence>
<keyword evidence="5 8" id="KW-0812">Transmembrane</keyword>
<dbReference type="GO" id="GO:0010041">
    <property type="term" value="P:response to iron(III) ion"/>
    <property type="evidence" value="ECO:0007669"/>
    <property type="project" value="TreeGrafter"/>
</dbReference>
<feature type="transmembrane region" description="Helical" evidence="8">
    <location>
        <begin position="12"/>
        <end position="29"/>
    </location>
</feature>
<comment type="subcellular location">
    <subcellularLocation>
        <location evidence="1">Cell membrane</location>
        <topology evidence="1">Multi-pass membrane protein</topology>
    </subcellularLocation>
</comment>
<evidence type="ECO:0000259" key="10">
    <source>
        <dbReference type="Pfam" id="PF24878"/>
    </source>
</evidence>
<dbReference type="PANTHER" id="PTHR33908:SF3">
    <property type="entry name" value="UNDECAPRENYL PHOSPHATE-ALPHA-4-AMINO-4-DEOXY-L-ARABINOSE ARABINOSYL TRANSFERASE"/>
    <property type="match status" value="1"/>
</dbReference>
<protein>
    <submittedName>
        <fullName evidence="11">Uncharacterized protein</fullName>
    </submittedName>
</protein>
<evidence type="ECO:0000313" key="11">
    <source>
        <dbReference type="EMBL" id="ALG08598.1"/>
    </source>
</evidence>
<accession>A0A0N9I2C4</accession>
<feature type="transmembrane region" description="Helical" evidence="8">
    <location>
        <begin position="378"/>
        <end position="395"/>
    </location>
</feature>
<dbReference type="Pfam" id="PF24878">
    <property type="entry name" value="YkcB_C"/>
    <property type="match status" value="1"/>
</dbReference>
<dbReference type="InterPro" id="IPR038731">
    <property type="entry name" value="RgtA/B/C-like"/>
</dbReference>
<dbReference type="OrthoDB" id="5241882at2"/>
<keyword evidence="4" id="KW-0808">Transferase</keyword>
<evidence type="ECO:0000256" key="5">
    <source>
        <dbReference type="ARBA" id="ARBA00022692"/>
    </source>
</evidence>
<dbReference type="Pfam" id="PF13231">
    <property type="entry name" value="PMT_2"/>
    <property type="match status" value="1"/>
</dbReference>
<keyword evidence="6 8" id="KW-1133">Transmembrane helix</keyword>
<evidence type="ECO:0000256" key="1">
    <source>
        <dbReference type="ARBA" id="ARBA00004651"/>
    </source>
</evidence>
<feature type="transmembrane region" description="Helical" evidence="8">
    <location>
        <begin position="352"/>
        <end position="371"/>
    </location>
</feature>
<dbReference type="GO" id="GO:0005886">
    <property type="term" value="C:plasma membrane"/>
    <property type="evidence" value="ECO:0007669"/>
    <property type="project" value="UniProtKB-SubCell"/>
</dbReference>
<feature type="transmembrane region" description="Helical" evidence="8">
    <location>
        <begin position="82"/>
        <end position="109"/>
    </location>
</feature>
<evidence type="ECO:0000256" key="8">
    <source>
        <dbReference type="SAM" id="Phobius"/>
    </source>
</evidence>
<feature type="transmembrane region" description="Helical" evidence="8">
    <location>
        <begin position="435"/>
        <end position="457"/>
    </location>
</feature>
<feature type="transmembrane region" description="Helical" evidence="8">
    <location>
        <begin position="319"/>
        <end position="346"/>
    </location>
</feature>
<dbReference type="RefSeq" id="WP_054290505.1">
    <property type="nucleotide sequence ID" value="NZ_CP012752.1"/>
</dbReference>
<evidence type="ECO:0000256" key="2">
    <source>
        <dbReference type="ARBA" id="ARBA00022475"/>
    </source>
</evidence>
<feature type="transmembrane region" description="Helical" evidence="8">
    <location>
        <begin position="216"/>
        <end position="236"/>
    </location>
</feature>
<dbReference type="InterPro" id="IPR056785">
    <property type="entry name" value="YkcA/B-like_C"/>
</dbReference>
<organism evidence="11 12">
    <name type="scientific">Kibdelosporangium phytohabitans</name>
    <dbReference type="NCBI Taxonomy" id="860235"/>
    <lineage>
        <taxon>Bacteria</taxon>
        <taxon>Bacillati</taxon>
        <taxon>Actinomycetota</taxon>
        <taxon>Actinomycetes</taxon>
        <taxon>Pseudonocardiales</taxon>
        <taxon>Pseudonocardiaceae</taxon>
        <taxon>Kibdelosporangium</taxon>
    </lineage>
</organism>
<dbReference type="GO" id="GO:0016763">
    <property type="term" value="F:pentosyltransferase activity"/>
    <property type="evidence" value="ECO:0007669"/>
    <property type="project" value="TreeGrafter"/>
</dbReference>
<proteinExistence type="predicted"/>
<keyword evidence="12" id="KW-1185">Reference proteome</keyword>
<reference evidence="11 12" key="1">
    <citation type="submission" date="2015-07" db="EMBL/GenBank/DDBJ databases">
        <title>Genome sequencing of Kibdelosporangium phytohabitans.</title>
        <authorList>
            <person name="Qin S."/>
            <person name="Xing K."/>
        </authorList>
    </citation>
    <scope>NUCLEOTIDE SEQUENCE [LARGE SCALE GENOMIC DNA]</scope>
    <source>
        <strain evidence="11 12">KLBMP1111</strain>
    </source>
</reference>
<dbReference type="AlphaFoldDB" id="A0A0N9I2C4"/>
<feature type="transmembrane region" description="Helical" evidence="8">
    <location>
        <begin position="401"/>
        <end position="423"/>
    </location>
</feature>
<dbReference type="PANTHER" id="PTHR33908">
    <property type="entry name" value="MANNOSYLTRANSFERASE YKCB-RELATED"/>
    <property type="match status" value="1"/>
</dbReference>
<feature type="transmembrane region" description="Helical" evidence="8">
    <location>
        <begin position="292"/>
        <end position="312"/>
    </location>
</feature>
<dbReference type="GO" id="GO:0009103">
    <property type="term" value="P:lipopolysaccharide biosynthetic process"/>
    <property type="evidence" value="ECO:0007669"/>
    <property type="project" value="UniProtKB-ARBA"/>
</dbReference>
<evidence type="ECO:0000256" key="6">
    <source>
        <dbReference type="ARBA" id="ARBA00022989"/>
    </source>
</evidence>
<dbReference type="Proteomes" id="UP000063699">
    <property type="component" value="Chromosome"/>
</dbReference>
<keyword evidence="3" id="KW-0328">Glycosyltransferase</keyword>
<name>A0A0N9I2C4_9PSEU</name>
<feature type="transmembrane region" description="Helical" evidence="8">
    <location>
        <begin position="121"/>
        <end position="139"/>
    </location>
</feature>
<gene>
    <name evidence="11" type="ORF">AOZ06_18220</name>
</gene>
<sequence length="607" mass="64771">MNTDDRAPARWVPIALIATTVLAGAGYAWDLAGQGYSYAYYSAAAKTMGSGLQEFLFGTYDPVGVLTIDKPPLGVWPQVVSVWIFGLHGWAVLLPQVIAGVLAVPLLAFTVRRFTRSPKTGLLAAVILAVTPVTMVITRDNAPDPWLVLCLVAAAYALSRALTGNAETRWLVLAAALLGCGFLVKMGQALLVAPAFLAAYLVGTSLAWGKRLLNGAIAVVTVVVASLWWVVLVDLWPGAKPFVGGSADGSAWDLTVGYNGFGRISGQSAATGNEANPFYSTPGILRLFSESLAGQAAWLLPLALLGLVIFFVRPKAPRLVVAGWVLFGGWLVLAGLVLSFMTGVWLPYYTSMLVPAIAAVAAFTIAMLWRYHLAGNRWLLPSVIAISAAWVFLLIQRDTGWHGWLRFPVVALAVVGIVALLAGRRFAGPGLASGLAALLITPLTWSALAASGYWVGWATNPAAGPVSGQTEFLPPQERAEYAEYFAGRKSAEIKAKTGSLSAEYAAILKLAQSSTTDIQLAAEGGALRVAPFIIHSDLRVLAMGGFTTDDPAPSVDQLSGWVRDKRVRYVLTDSEKRARSDWVEAHCRLVPPADYFPDAEQKLYDCA</sequence>
<dbReference type="InterPro" id="IPR050297">
    <property type="entry name" value="LipidA_mod_glycosyltrf_83"/>
</dbReference>
<keyword evidence="7 8" id="KW-0472">Membrane</keyword>
<dbReference type="EMBL" id="CP012752">
    <property type="protein sequence ID" value="ALG08598.1"/>
    <property type="molecule type" value="Genomic_DNA"/>
</dbReference>
<feature type="domain" description="Putative mannosyltransferase YkcA/B-like C-terminal" evidence="10">
    <location>
        <begin position="515"/>
        <end position="586"/>
    </location>
</feature>
<dbReference type="KEGG" id="kphy:AOZ06_18220"/>